<keyword evidence="2" id="KW-1185">Reference proteome</keyword>
<evidence type="ECO:0000313" key="1">
    <source>
        <dbReference type="EMBL" id="EMG49550.1"/>
    </source>
</evidence>
<protein>
    <submittedName>
        <fullName evidence="1">Uncharacterized protein</fullName>
    </submittedName>
</protein>
<dbReference type="AlphaFoldDB" id="M3K2Q3"/>
<comment type="caution">
    <text evidence="1">The sequence shown here is derived from an EMBL/GenBank/DDBJ whole genome shotgun (WGS) entry which is preliminary data.</text>
</comment>
<evidence type="ECO:0000313" key="2">
    <source>
        <dbReference type="Proteomes" id="UP000011777"/>
    </source>
</evidence>
<dbReference type="Proteomes" id="UP000011777">
    <property type="component" value="Unassembled WGS sequence"/>
</dbReference>
<dbReference type="HOGENOM" id="CLU_1239979_0_0_1"/>
<accession>M3K2Q3</accession>
<dbReference type="EMBL" id="AOGT01000607">
    <property type="protein sequence ID" value="EMG49550.1"/>
    <property type="molecule type" value="Genomic_DNA"/>
</dbReference>
<feature type="non-terminal residue" evidence="1">
    <location>
        <position position="1"/>
    </location>
</feature>
<gene>
    <name evidence="1" type="ORF">G210_5651</name>
</gene>
<proteinExistence type="predicted"/>
<organism evidence="1 2">
    <name type="scientific">Candida maltosa (strain Xu316)</name>
    <name type="common">Yeast</name>
    <dbReference type="NCBI Taxonomy" id="1245528"/>
    <lineage>
        <taxon>Eukaryota</taxon>
        <taxon>Fungi</taxon>
        <taxon>Dikarya</taxon>
        <taxon>Ascomycota</taxon>
        <taxon>Saccharomycotina</taxon>
        <taxon>Pichiomycetes</taxon>
        <taxon>Debaryomycetaceae</taxon>
        <taxon>Candida/Lodderomyces clade</taxon>
        <taxon>Candida</taxon>
    </lineage>
</organism>
<sequence>MELHNYVCNLFIEKCLYKTSYDYRMFENLYVLLNECTNFSKLKFNVFTINPMLVFPEFYQNVVIPHTELNMDGYRSVISASCMGSFIDGDLAVECHEFFYRLFVDEIVTGDIPKHEINGLFRDKFRVFHDKLESLVDINVRGLMRECYQGDSFEEYYENNKNRIKEVMVVKMKGLMNGKYDQIGRVFRYRCIEVTELVSEIKNYVNFICRLYGPILNWIYSAI</sequence>
<name>M3K2Q3_CANMX</name>
<reference evidence="1 2" key="1">
    <citation type="submission" date="2013-02" db="EMBL/GenBank/DDBJ databases">
        <title>Genome sequence of Candida maltosa Xu316, a potential industrial strain for xylitol and ethanol production.</title>
        <authorList>
            <person name="Yu J."/>
            <person name="Wang Q."/>
            <person name="Geng X."/>
            <person name="Bao W."/>
            <person name="He P."/>
            <person name="Cai J."/>
        </authorList>
    </citation>
    <scope>NUCLEOTIDE SEQUENCE [LARGE SCALE GENOMIC DNA]</scope>
    <source>
        <strain evidence="2">Xu316</strain>
    </source>
</reference>
<dbReference type="OrthoDB" id="4019088at2759"/>